<gene>
    <name evidence="6" type="ORF">HMPREF9233_01683</name>
</gene>
<accession>K9EFS7</accession>
<proteinExistence type="predicted"/>
<dbReference type="PATRIC" id="fig|883066.3.peg.1744"/>
<keyword evidence="2" id="KW-0479">Metal-binding</keyword>
<evidence type="ECO:0000259" key="5">
    <source>
        <dbReference type="PROSITE" id="PS51296"/>
    </source>
</evidence>
<dbReference type="GO" id="GO:0051537">
    <property type="term" value="F:2 iron, 2 sulfur cluster binding"/>
    <property type="evidence" value="ECO:0007669"/>
    <property type="project" value="UniProtKB-KW"/>
</dbReference>
<evidence type="ECO:0000256" key="1">
    <source>
        <dbReference type="ARBA" id="ARBA00022714"/>
    </source>
</evidence>
<protein>
    <recommendedName>
        <fullName evidence="5">Rieske domain-containing protein</fullName>
    </recommendedName>
</protein>
<keyword evidence="4" id="KW-0411">Iron-sulfur</keyword>
<dbReference type="RefSeq" id="WP_007001888.1">
    <property type="nucleotide sequence ID" value="NZ_JH992956.1"/>
</dbReference>
<reference evidence="6 7" key="1">
    <citation type="submission" date="2012-09" db="EMBL/GenBank/DDBJ databases">
        <title>The Genome Sequence of Actinobaculum massiliae ACS-171-V-COL2.</title>
        <authorList>
            <consortium name="The Broad Institute Genome Sequencing Platform"/>
            <person name="Earl A."/>
            <person name="Ward D."/>
            <person name="Feldgarden M."/>
            <person name="Gevers D."/>
            <person name="Saerens B."/>
            <person name="Vaneechoutte M."/>
            <person name="Walker B."/>
            <person name="Young S.K."/>
            <person name="Zeng Q."/>
            <person name="Gargeya S."/>
            <person name="Fitzgerald M."/>
            <person name="Haas B."/>
            <person name="Abouelleil A."/>
            <person name="Alvarado L."/>
            <person name="Arachchi H.M."/>
            <person name="Berlin A."/>
            <person name="Chapman S.B."/>
            <person name="Goldberg J."/>
            <person name="Griggs A."/>
            <person name="Gujja S."/>
            <person name="Hansen M."/>
            <person name="Howarth C."/>
            <person name="Imamovic A."/>
            <person name="Larimer J."/>
            <person name="McCowen C."/>
            <person name="Montmayeur A."/>
            <person name="Murphy C."/>
            <person name="Neiman D."/>
            <person name="Pearson M."/>
            <person name="Priest M."/>
            <person name="Roberts A."/>
            <person name="Saif S."/>
            <person name="Shea T."/>
            <person name="Sisk P."/>
            <person name="Sykes S."/>
            <person name="Wortman J."/>
            <person name="Nusbaum C."/>
            <person name="Birren B."/>
        </authorList>
    </citation>
    <scope>NUCLEOTIDE SEQUENCE [LARGE SCALE GENOMIC DNA]</scope>
    <source>
        <strain evidence="7">ACS-171-V-Col2</strain>
    </source>
</reference>
<dbReference type="AlphaFoldDB" id="K9EFS7"/>
<organism evidence="6 7">
    <name type="scientific">Actinobaculum massiliense ACS-171-V-Col2</name>
    <dbReference type="NCBI Taxonomy" id="883066"/>
    <lineage>
        <taxon>Bacteria</taxon>
        <taxon>Bacillati</taxon>
        <taxon>Actinomycetota</taxon>
        <taxon>Actinomycetes</taxon>
        <taxon>Actinomycetales</taxon>
        <taxon>Actinomycetaceae</taxon>
        <taxon>Actinobaculum</taxon>
    </lineage>
</organism>
<evidence type="ECO:0000256" key="4">
    <source>
        <dbReference type="ARBA" id="ARBA00023014"/>
    </source>
</evidence>
<dbReference type="InterPro" id="IPR036922">
    <property type="entry name" value="Rieske_2Fe-2S_sf"/>
</dbReference>
<dbReference type="PROSITE" id="PS51296">
    <property type="entry name" value="RIESKE"/>
    <property type="match status" value="1"/>
</dbReference>
<keyword evidence="1" id="KW-0001">2Fe-2S</keyword>
<dbReference type="Proteomes" id="UP000009888">
    <property type="component" value="Unassembled WGS sequence"/>
</dbReference>
<dbReference type="EMBL" id="AGWL01000008">
    <property type="protein sequence ID" value="EKU94736.1"/>
    <property type="molecule type" value="Genomic_DNA"/>
</dbReference>
<dbReference type="GO" id="GO:0046872">
    <property type="term" value="F:metal ion binding"/>
    <property type="evidence" value="ECO:0007669"/>
    <property type="project" value="UniProtKB-KW"/>
</dbReference>
<dbReference type="GO" id="GO:0004497">
    <property type="term" value="F:monooxygenase activity"/>
    <property type="evidence" value="ECO:0007669"/>
    <property type="project" value="UniProtKB-ARBA"/>
</dbReference>
<dbReference type="STRING" id="202789.GCA_001457435_00420"/>
<evidence type="ECO:0000256" key="2">
    <source>
        <dbReference type="ARBA" id="ARBA00022723"/>
    </source>
</evidence>
<feature type="domain" description="Rieske" evidence="5">
    <location>
        <begin position="34"/>
        <end position="105"/>
    </location>
</feature>
<keyword evidence="3" id="KW-0408">Iron</keyword>
<dbReference type="HOGENOM" id="CLU_055690_5_2_11"/>
<dbReference type="CDD" id="cd03528">
    <property type="entry name" value="Rieske_RO_ferredoxin"/>
    <property type="match status" value="1"/>
</dbReference>
<sequence length="114" mass="12299">MSMTRACGIDDVEAEGAVRVELENQAGERLAVCVARDSDGSWHALGDTCSHGNYSLSEGDVFDGAVECWKHGSAFDLATGIPRTLPAVKPVPVYELEIENDGVYVDVDKILEEK</sequence>
<dbReference type="GO" id="GO:0016705">
    <property type="term" value="F:oxidoreductase activity, acting on paired donors, with incorporation or reduction of molecular oxygen"/>
    <property type="evidence" value="ECO:0007669"/>
    <property type="project" value="UniProtKB-ARBA"/>
</dbReference>
<dbReference type="SUPFAM" id="SSF50022">
    <property type="entry name" value="ISP domain"/>
    <property type="match status" value="1"/>
</dbReference>
<keyword evidence="7" id="KW-1185">Reference proteome</keyword>
<dbReference type="Pfam" id="PF00355">
    <property type="entry name" value="Rieske"/>
    <property type="match status" value="1"/>
</dbReference>
<comment type="caution">
    <text evidence="6">The sequence shown here is derived from an EMBL/GenBank/DDBJ whole genome shotgun (WGS) entry which is preliminary data.</text>
</comment>
<dbReference type="eggNOG" id="COG2146">
    <property type="taxonomic scope" value="Bacteria"/>
</dbReference>
<name>K9EFS7_9ACTO</name>
<evidence type="ECO:0000256" key="3">
    <source>
        <dbReference type="ARBA" id="ARBA00023004"/>
    </source>
</evidence>
<evidence type="ECO:0000313" key="6">
    <source>
        <dbReference type="EMBL" id="EKU94736.1"/>
    </source>
</evidence>
<dbReference type="Gene3D" id="2.102.10.10">
    <property type="entry name" value="Rieske [2Fe-2S] iron-sulphur domain"/>
    <property type="match status" value="1"/>
</dbReference>
<dbReference type="InterPro" id="IPR017941">
    <property type="entry name" value="Rieske_2Fe-2S"/>
</dbReference>
<evidence type="ECO:0000313" key="7">
    <source>
        <dbReference type="Proteomes" id="UP000009888"/>
    </source>
</evidence>